<dbReference type="Pfam" id="PF03432">
    <property type="entry name" value="Relaxase"/>
    <property type="match status" value="1"/>
</dbReference>
<name>A0A7W5Z7E3_9HYPH</name>
<protein>
    <submittedName>
        <fullName evidence="3">Type IV secretory pathway VirD2 relaxase</fullName>
    </submittedName>
</protein>
<evidence type="ECO:0000256" key="1">
    <source>
        <dbReference type="SAM" id="MobiDB-lite"/>
    </source>
</evidence>
<dbReference type="Proteomes" id="UP000537592">
    <property type="component" value="Unassembled WGS sequence"/>
</dbReference>
<dbReference type="EMBL" id="JACICC010000008">
    <property type="protein sequence ID" value="MBB3810886.1"/>
    <property type="molecule type" value="Genomic_DNA"/>
</dbReference>
<accession>A0A7W5Z7E3</accession>
<gene>
    <name evidence="3" type="ORF">FHS81_002992</name>
</gene>
<keyword evidence="4" id="KW-1185">Reference proteome</keyword>
<dbReference type="RefSeq" id="WP_183754235.1">
    <property type="nucleotide sequence ID" value="NZ_JACICC010000008.1"/>
</dbReference>
<dbReference type="InterPro" id="IPR005094">
    <property type="entry name" value="Endonuclease_MobA/VirD2"/>
</dbReference>
<comment type="caution">
    <text evidence="3">The sequence shown here is derived from an EMBL/GenBank/DDBJ whole genome shotgun (WGS) entry which is preliminary data.</text>
</comment>
<dbReference type="InterPro" id="IPR021795">
    <property type="entry name" value="DUF3363"/>
</dbReference>
<proteinExistence type="predicted"/>
<reference evidence="3 4" key="1">
    <citation type="submission" date="2020-08" db="EMBL/GenBank/DDBJ databases">
        <title>Genomic Encyclopedia of Type Strains, Phase IV (KMG-IV): sequencing the most valuable type-strain genomes for metagenomic binning, comparative biology and taxonomic classification.</title>
        <authorList>
            <person name="Goeker M."/>
        </authorList>
    </citation>
    <scope>NUCLEOTIDE SEQUENCE [LARGE SCALE GENOMIC DNA]</scope>
    <source>
        <strain evidence="3 4">DSM 28760</strain>
    </source>
</reference>
<feature type="compositionally biased region" description="Low complexity" evidence="1">
    <location>
        <begin position="42"/>
        <end position="52"/>
    </location>
</feature>
<dbReference type="Pfam" id="PF11843">
    <property type="entry name" value="DUF3363"/>
    <property type="match status" value="2"/>
</dbReference>
<dbReference type="AlphaFoldDB" id="A0A7W5Z7E3"/>
<evidence type="ECO:0000313" key="4">
    <source>
        <dbReference type="Proteomes" id="UP000537592"/>
    </source>
</evidence>
<evidence type="ECO:0000313" key="3">
    <source>
        <dbReference type="EMBL" id="MBB3810886.1"/>
    </source>
</evidence>
<sequence>MSDDHEFRIRPGRIRSTRAQQARPFVAQALAAAKKAGGGVSRSGSVTSGNRSRFGRGQRASIQANRLITSRTRGAVVKARVVRYSPRSAPLGTHLDYLRRDGVTRDGEKARLFGPETENADARAFAERCGDDRHHFRFIVSPDDAPEMADLKSFTRDLVGQMERDLGTKLDWVAVDHWNTEHPHVHLIVRGVRDDGQDLVISRDYIKEGMRDRARDLITQELGPRTDLDIRRGLESQIETERWTQLDRQLVRDAGKSGIIDLAPRTDRQPDEFHALKVGRLRTLEILGVAGQVGHSQWFIRPEAENVLRELGERGDIIKRMHRALTERGIERGSASYVLAGESLDVPVVGRLLERGLDDELKGTAYAVVDGVDGRTHHIKLPHLDAAGDSPPGSIVELRAYEDAQGQRRVALAVRSDLDIHAQVNATGATWLDRQAVAREPVALSEGGFGAEVQQALEHRAEHLIDEGLAERQGGRVVFARRLLNTLRQREVNLLGQKLAADTSDLDIHAQVNATGATWLDRQAVAREPVALSEGGFGAEVQQALEHRAEHLIDEGLAERQGGRVVFARRLLNTLRQREVNLLGQKLAADTGLPFNHAGGGEYVAGSYRQRFTLASGRFAMIDDGLGFQLVPWSPSLEKQIGRHVSGVARDDGGIDWDFGRKRGLGL</sequence>
<evidence type="ECO:0000259" key="2">
    <source>
        <dbReference type="Pfam" id="PF03432"/>
    </source>
</evidence>
<feature type="domain" description="MobA/VirD2-like nuclease" evidence="2">
    <location>
        <begin position="123"/>
        <end position="211"/>
    </location>
</feature>
<organism evidence="3 4">
    <name type="scientific">Pseudochelatococcus contaminans</name>
    <dbReference type="NCBI Taxonomy" id="1538103"/>
    <lineage>
        <taxon>Bacteria</taxon>
        <taxon>Pseudomonadati</taxon>
        <taxon>Pseudomonadota</taxon>
        <taxon>Alphaproteobacteria</taxon>
        <taxon>Hyphomicrobiales</taxon>
        <taxon>Chelatococcaceae</taxon>
        <taxon>Pseudochelatococcus</taxon>
    </lineage>
</organism>
<feature type="region of interest" description="Disordered" evidence="1">
    <location>
        <begin position="37"/>
        <end position="60"/>
    </location>
</feature>